<feature type="compositionally biased region" description="Low complexity" evidence="1">
    <location>
        <begin position="86"/>
        <end position="102"/>
    </location>
</feature>
<dbReference type="PANTHER" id="PTHR35104">
    <property type="entry name" value="OS03G0807000 PROTEIN"/>
    <property type="match status" value="1"/>
</dbReference>
<evidence type="ECO:0000256" key="1">
    <source>
        <dbReference type="SAM" id="MobiDB-lite"/>
    </source>
</evidence>
<dbReference type="Gramene" id="mRNA:HanXRQr2_Chr02g0083971">
    <property type="protein sequence ID" value="CDS:HanXRQr2_Chr02g0083971.1"/>
    <property type="gene ID" value="HanXRQr2_Chr02g0083971"/>
</dbReference>
<gene>
    <name evidence="4" type="ORF">HannXRQ_Chr02g0057501</name>
    <name evidence="3" type="ORF">HanXRQr2_Chr02g0083971</name>
</gene>
<dbReference type="OMA" id="YHEAQSS"/>
<evidence type="ECO:0000256" key="2">
    <source>
        <dbReference type="SAM" id="SignalP"/>
    </source>
</evidence>
<proteinExistence type="predicted"/>
<dbReference type="InParanoid" id="A0A251VK90"/>
<dbReference type="EMBL" id="MNCJ02000317">
    <property type="protein sequence ID" value="KAF5820002.1"/>
    <property type="molecule type" value="Genomic_DNA"/>
</dbReference>
<feature type="chain" id="PRO_5012174161" evidence="2">
    <location>
        <begin position="17"/>
        <end position="116"/>
    </location>
</feature>
<evidence type="ECO:0000313" key="4">
    <source>
        <dbReference type="EMBL" id="OTG35506.1"/>
    </source>
</evidence>
<name>A0A251VK90_HELAN</name>
<reference evidence="3 5" key="1">
    <citation type="journal article" date="2017" name="Nature">
        <title>The sunflower genome provides insights into oil metabolism, flowering and Asterid evolution.</title>
        <authorList>
            <person name="Badouin H."/>
            <person name="Gouzy J."/>
            <person name="Grassa C.J."/>
            <person name="Murat F."/>
            <person name="Staton S.E."/>
            <person name="Cottret L."/>
            <person name="Lelandais-Briere C."/>
            <person name="Owens G.L."/>
            <person name="Carrere S."/>
            <person name="Mayjonade B."/>
            <person name="Legrand L."/>
            <person name="Gill N."/>
            <person name="Kane N.C."/>
            <person name="Bowers J.E."/>
            <person name="Hubner S."/>
            <person name="Bellec A."/>
            <person name="Berard A."/>
            <person name="Berges H."/>
            <person name="Blanchet N."/>
            <person name="Boniface M.C."/>
            <person name="Brunel D."/>
            <person name="Catrice O."/>
            <person name="Chaidir N."/>
            <person name="Claudel C."/>
            <person name="Donnadieu C."/>
            <person name="Faraut T."/>
            <person name="Fievet G."/>
            <person name="Helmstetter N."/>
            <person name="King M."/>
            <person name="Knapp S.J."/>
            <person name="Lai Z."/>
            <person name="Le Paslier M.C."/>
            <person name="Lippi Y."/>
            <person name="Lorenzon L."/>
            <person name="Mandel J.R."/>
            <person name="Marage G."/>
            <person name="Marchand G."/>
            <person name="Marquand E."/>
            <person name="Bret-Mestries E."/>
            <person name="Morien E."/>
            <person name="Nambeesan S."/>
            <person name="Nguyen T."/>
            <person name="Pegot-Espagnet P."/>
            <person name="Pouilly N."/>
            <person name="Raftis F."/>
            <person name="Sallet E."/>
            <person name="Schiex T."/>
            <person name="Thomas J."/>
            <person name="Vandecasteele C."/>
            <person name="Vares D."/>
            <person name="Vear F."/>
            <person name="Vautrin S."/>
            <person name="Crespi M."/>
            <person name="Mangin B."/>
            <person name="Burke J.M."/>
            <person name="Salse J."/>
            <person name="Munos S."/>
            <person name="Vincourt P."/>
            <person name="Rieseberg L.H."/>
            <person name="Langlade N.B."/>
        </authorList>
    </citation>
    <scope>NUCLEOTIDE SEQUENCE [LARGE SCALE GENOMIC DNA]</scope>
    <source>
        <strain evidence="5">cv. SF193</strain>
        <tissue evidence="3">Leaves</tissue>
    </source>
</reference>
<keyword evidence="5" id="KW-1185">Reference proteome</keyword>
<dbReference type="OrthoDB" id="1935666at2759"/>
<evidence type="ECO:0000313" key="3">
    <source>
        <dbReference type="EMBL" id="KAF5820002.1"/>
    </source>
</evidence>
<keyword evidence="2" id="KW-0732">Signal</keyword>
<evidence type="ECO:0000313" key="5">
    <source>
        <dbReference type="Proteomes" id="UP000215914"/>
    </source>
</evidence>
<feature type="region of interest" description="Disordered" evidence="1">
    <location>
        <begin position="80"/>
        <end position="116"/>
    </location>
</feature>
<dbReference type="Proteomes" id="UP000215914">
    <property type="component" value="Chromosome 2"/>
</dbReference>
<dbReference type="EMBL" id="CM007891">
    <property type="protein sequence ID" value="OTG35506.1"/>
    <property type="molecule type" value="Genomic_DNA"/>
</dbReference>
<feature type="signal peptide" evidence="2">
    <location>
        <begin position="1"/>
        <end position="16"/>
    </location>
</feature>
<dbReference type="AlphaFoldDB" id="A0A251VK90"/>
<sequence>MVFNTVLLASVATVSTDVWQSIVCFSDRISTQELFDLVICFPLHQFSQFALCLWSFFCLPFSPADSYYYYSYTYDDHEDYSGSGPGSDSDSGSGSDLSYDGGCFSGYDPYSDDHSD</sequence>
<reference evidence="4" key="2">
    <citation type="submission" date="2017-02" db="EMBL/GenBank/DDBJ databases">
        <title>Sunflower complete genome.</title>
        <authorList>
            <person name="Langlade N."/>
            <person name="Munos S."/>
        </authorList>
    </citation>
    <scope>NUCLEOTIDE SEQUENCE [LARGE SCALE GENOMIC DNA]</scope>
    <source>
        <tissue evidence="4">Leaves</tissue>
    </source>
</reference>
<accession>A0A251VK90</accession>
<dbReference type="PANTHER" id="PTHR35104:SF6">
    <property type="entry name" value="PROTEIN, PUTATIVE-RELATED"/>
    <property type="match status" value="1"/>
</dbReference>
<organism evidence="4 5">
    <name type="scientific">Helianthus annuus</name>
    <name type="common">Common sunflower</name>
    <dbReference type="NCBI Taxonomy" id="4232"/>
    <lineage>
        <taxon>Eukaryota</taxon>
        <taxon>Viridiplantae</taxon>
        <taxon>Streptophyta</taxon>
        <taxon>Embryophyta</taxon>
        <taxon>Tracheophyta</taxon>
        <taxon>Spermatophyta</taxon>
        <taxon>Magnoliopsida</taxon>
        <taxon>eudicotyledons</taxon>
        <taxon>Gunneridae</taxon>
        <taxon>Pentapetalae</taxon>
        <taxon>asterids</taxon>
        <taxon>campanulids</taxon>
        <taxon>Asterales</taxon>
        <taxon>Asteraceae</taxon>
        <taxon>Asteroideae</taxon>
        <taxon>Heliantheae alliance</taxon>
        <taxon>Heliantheae</taxon>
        <taxon>Helianthus</taxon>
    </lineage>
</organism>
<reference evidence="3" key="3">
    <citation type="submission" date="2020-06" db="EMBL/GenBank/DDBJ databases">
        <title>Helianthus annuus Genome sequencing and assembly Release 2.</title>
        <authorList>
            <person name="Gouzy J."/>
            <person name="Langlade N."/>
            <person name="Munos S."/>
        </authorList>
    </citation>
    <scope>NUCLEOTIDE SEQUENCE</scope>
    <source>
        <tissue evidence="3">Leaves</tissue>
    </source>
</reference>
<protein>
    <submittedName>
        <fullName evidence="4">Uncharacterized protein</fullName>
    </submittedName>
</protein>